<dbReference type="GO" id="GO:0043190">
    <property type="term" value="C:ATP-binding cassette (ABC) transporter complex"/>
    <property type="evidence" value="ECO:0007669"/>
    <property type="project" value="InterPro"/>
</dbReference>
<keyword evidence="10 11" id="KW-0472">Membrane</keyword>
<dbReference type="GO" id="GO:0140359">
    <property type="term" value="F:ABC-type transporter activity"/>
    <property type="evidence" value="ECO:0007669"/>
    <property type="project" value="InterPro"/>
</dbReference>
<dbReference type="GO" id="GO:0015774">
    <property type="term" value="P:polysaccharide transport"/>
    <property type="evidence" value="ECO:0007669"/>
    <property type="project" value="UniProtKB-KW"/>
</dbReference>
<keyword evidence="3 11" id="KW-0813">Transport</keyword>
<keyword evidence="5" id="KW-0762">Sugar transport</keyword>
<evidence type="ECO:0000256" key="1">
    <source>
        <dbReference type="ARBA" id="ARBA00004651"/>
    </source>
</evidence>
<protein>
    <recommendedName>
        <fullName evidence="11">Transport permease protein</fullName>
    </recommendedName>
</protein>
<evidence type="ECO:0000256" key="3">
    <source>
        <dbReference type="ARBA" id="ARBA00022448"/>
    </source>
</evidence>
<dbReference type="PRINTS" id="PR00164">
    <property type="entry name" value="ABC2TRNSPORT"/>
</dbReference>
<feature type="transmembrane region" description="Helical" evidence="11">
    <location>
        <begin position="241"/>
        <end position="260"/>
    </location>
</feature>
<evidence type="ECO:0000256" key="7">
    <source>
        <dbReference type="ARBA" id="ARBA00022903"/>
    </source>
</evidence>
<keyword evidence="8 11" id="KW-1133">Transmembrane helix</keyword>
<dbReference type="EMBL" id="MTSD02000003">
    <property type="protein sequence ID" value="OOV86967.1"/>
    <property type="molecule type" value="Genomic_DNA"/>
</dbReference>
<evidence type="ECO:0000256" key="11">
    <source>
        <dbReference type="RuleBase" id="RU361157"/>
    </source>
</evidence>
<evidence type="ECO:0000256" key="10">
    <source>
        <dbReference type="ARBA" id="ARBA00023136"/>
    </source>
</evidence>
<keyword evidence="6 11" id="KW-0812">Transmembrane</keyword>
<evidence type="ECO:0000259" key="12">
    <source>
        <dbReference type="PROSITE" id="PS51012"/>
    </source>
</evidence>
<evidence type="ECO:0000256" key="6">
    <source>
        <dbReference type="ARBA" id="ARBA00022692"/>
    </source>
</evidence>
<dbReference type="AlphaFoldDB" id="A0A1T1HB60"/>
<evidence type="ECO:0000256" key="2">
    <source>
        <dbReference type="ARBA" id="ARBA00007783"/>
    </source>
</evidence>
<gene>
    <name evidence="13" type="ORF">BTA35_0208055</name>
</gene>
<name>A0A1T1HB60_OCELI</name>
<reference evidence="13" key="1">
    <citation type="submission" date="2017-02" db="EMBL/GenBank/DDBJ databases">
        <title>Draft Genome Sequence of the Salt Water Bacterium Oceanospirillum linum ATCC 11336.</title>
        <authorList>
            <person name="Trachtenberg A.M."/>
            <person name="Carney J.G."/>
            <person name="Linnane J.D."/>
            <person name="Rheaume B.A."/>
            <person name="Pitts N.L."/>
            <person name="Mykles D.L."/>
            <person name="Maclea K.S."/>
        </authorList>
    </citation>
    <scope>NUCLEOTIDE SEQUENCE [LARGE SCALE GENOMIC DNA]</scope>
    <source>
        <strain evidence="13">ATCC 11336</strain>
    </source>
</reference>
<dbReference type="Proteomes" id="UP000190064">
    <property type="component" value="Unassembled WGS sequence"/>
</dbReference>
<feature type="transmembrane region" description="Helical" evidence="11">
    <location>
        <begin position="153"/>
        <end position="178"/>
    </location>
</feature>
<dbReference type="Pfam" id="PF01061">
    <property type="entry name" value="ABC2_membrane"/>
    <property type="match status" value="1"/>
</dbReference>
<keyword evidence="7" id="KW-0972">Capsule biogenesis/degradation</keyword>
<evidence type="ECO:0000256" key="9">
    <source>
        <dbReference type="ARBA" id="ARBA00023047"/>
    </source>
</evidence>
<dbReference type="InterPro" id="IPR013525">
    <property type="entry name" value="ABC2_TM"/>
</dbReference>
<comment type="subcellular location">
    <subcellularLocation>
        <location evidence="11">Cell inner membrane</location>
        <topology evidence="11">Multi-pass membrane protein</topology>
    </subcellularLocation>
    <subcellularLocation>
        <location evidence="1">Cell membrane</location>
        <topology evidence="1">Multi-pass membrane protein</topology>
    </subcellularLocation>
</comment>
<evidence type="ECO:0000256" key="8">
    <source>
        <dbReference type="ARBA" id="ARBA00022989"/>
    </source>
</evidence>
<dbReference type="GO" id="GO:0015920">
    <property type="term" value="P:lipopolysaccharide transport"/>
    <property type="evidence" value="ECO:0007669"/>
    <property type="project" value="TreeGrafter"/>
</dbReference>
<feature type="transmembrane region" description="Helical" evidence="11">
    <location>
        <begin position="73"/>
        <end position="93"/>
    </location>
</feature>
<feature type="transmembrane region" description="Helical" evidence="11">
    <location>
        <begin position="185"/>
        <end position="203"/>
    </location>
</feature>
<dbReference type="InterPro" id="IPR047817">
    <property type="entry name" value="ABC2_TM_bact-type"/>
</dbReference>
<evidence type="ECO:0000313" key="14">
    <source>
        <dbReference type="Proteomes" id="UP000190064"/>
    </source>
</evidence>
<evidence type="ECO:0000256" key="4">
    <source>
        <dbReference type="ARBA" id="ARBA00022475"/>
    </source>
</evidence>
<keyword evidence="4 11" id="KW-1003">Cell membrane</keyword>
<sequence>MNNVRAYFWPRQHAGLLLQMTQREILQRYRGSWLGMGWSVITPVMMLAVYTFVFQSVFQARWPGAVAGDSDGLHFALNLFAGLIFFTFFTDVLTRAPGVIAAQPNLVKKVVFPLHLLPWIAILSASFQALISLVVLLVGVFLMTGTLPDNVLFFPLLLVLFMPLLLGLALGLSALGVYFTDAQHIVTILTAPLMFLSPIFYPVSMLPEWAQEWIYLNPLTLIIELSRTVFLGSPWPDTPVLVLYGVISLAVALAGGILFYKLRRGFSDVL</sequence>
<keyword evidence="14" id="KW-1185">Reference proteome</keyword>
<comment type="similarity">
    <text evidence="2 11">Belongs to the ABC-2 integral membrane protein family.</text>
</comment>
<dbReference type="PANTHER" id="PTHR30413:SF10">
    <property type="entry name" value="CAPSULE POLYSACCHARIDE EXPORT INNER-MEMBRANE PROTEIN CTRC"/>
    <property type="match status" value="1"/>
</dbReference>
<proteinExistence type="inferred from homology"/>
<comment type="caution">
    <text evidence="13">The sequence shown here is derived from an EMBL/GenBank/DDBJ whole genome shotgun (WGS) entry which is preliminary data.</text>
</comment>
<feature type="domain" description="ABC transmembrane type-2" evidence="12">
    <location>
        <begin position="34"/>
        <end position="262"/>
    </location>
</feature>
<evidence type="ECO:0000313" key="13">
    <source>
        <dbReference type="EMBL" id="OOV86967.1"/>
    </source>
</evidence>
<dbReference type="PROSITE" id="PS51012">
    <property type="entry name" value="ABC_TM2"/>
    <property type="match status" value="1"/>
</dbReference>
<accession>A0A1T1HB60</accession>
<feature type="transmembrane region" description="Helical" evidence="11">
    <location>
        <begin position="114"/>
        <end position="141"/>
    </location>
</feature>
<dbReference type="PIRSF" id="PIRSF006648">
    <property type="entry name" value="DrrB"/>
    <property type="match status" value="1"/>
</dbReference>
<organism evidence="13 14">
    <name type="scientific">Oceanospirillum linum</name>
    <dbReference type="NCBI Taxonomy" id="966"/>
    <lineage>
        <taxon>Bacteria</taxon>
        <taxon>Pseudomonadati</taxon>
        <taxon>Pseudomonadota</taxon>
        <taxon>Gammaproteobacteria</taxon>
        <taxon>Oceanospirillales</taxon>
        <taxon>Oceanospirillaceae</taxon>
        <taxon>Oceanospirillum</taxon>
    </lineage>
</organism>
<dbReference type="STRING" id="966.BTA35_0208055"/>
<dbReference type="InterPro" id="IPR000412">
    <property type="entry name" value="ABC_2_transport"/>
</dbReference>
<keyword evidence="9" id="KW-0625">Polysaccharide transport</keyword>
<evidence type="ECO:0000256" key="5">
    <source>
        <dbReference type="ARBA" id="ARBA00022597"/>
    </source>
</evidence>
<feature type="transmembrane region" description="Helical" evidence="11">
    <location>
        <begin position="33"/>
        <end position="53"/>
    </location>
</feature>
<dbReference type="PANTHER" id="PTHR30413">
    <property type="entry name" value="INNER MEMBRANE TRANSPORT PERMEASE"/>
    <property type="match status" value="1"/>
</dbReference>